<dbReference type="AlphaFoldDB" id="A0A1B9F4Y7"/>
<dbReference type="EMBL" id="MAGO01000008">
    <property type="protein sequence ID" value="OCC14885.1"/>
    <property type="molecule type" value="Genomic_DNA"/>
</dbReference>
<gene>
    <name evidence="1" type="ORF">DBT_1680</name>
</gene>
<evidence type="ECO:0008006" key="3">
    <source>
        <dbReference type="Google" id="ProtNLM"/>
    </source>
</evidence>
<dbReference type="PANTHER" id="PTHR37423:SF2">
    <property type="entry name" value="MEMBRANE-BOUND LYTIC MUREIN TRANSGLYCOSYLASE C"/>
    <property type="match status" value="1"/>
</dbReference>
<sequence length="719" mass="83331">MEERPFAAKKTAWQIIDLLKRFIVDYPQAKEVPEAYYIIGSAYKQVGFIPEAISHWRIVAKEFPDSKWADEALLQILLYYDETGKINKKHTFLKEIIRQYPDTTAAKAAWVALALDSLKKKKNVDFIEREVRRLEAADPNVFVKVPMYLELKARLASLKGDEKSAIDYWMHFLNLTVSREKQAAVLFEIGEAYRRLGDLLKARKYYALCARDYSKFSYALFSRFRLAQIRERERKITPWSRYKGYRDESSAMIYDRILRQFPKHSITQEVEFEYALLKFERGDLPGALKLVKRFFKNSPNGALREQFLELSKKIRARMIAEKNSTRLRENLTACLSVLNDRALKNVMPGFDDTAKAVWKKIIEDLTRKGVYDQALLETKKLLEKFPSYKDGRRMWQRIIQSLNEKGDYVAAIKEAKAFKDRFPRDEGVKRFSNSLRKEALNSYFKKLLKDERPLVVLDFFYSKGDLFNDILDRNHLVSVGMAWNELGCPDEAGLFMGKAFFSRGNTPTDYDLLLKWAEASLETGDFNGLGQIISYLDRFPQGKTDPRYLHLKVLYEQNKGNWDQAYNLSSQGLSNSKKSNERKLLLQDFIKSSVHLGLWDVARDAFRELDPLLNDSERRSLMSQWADTAFDMGAYEEAFLFYNLLLELDPKQPDVQAKMALCLLRQEKLDSASGVLRALSTEEGSLWGDSAKAILGNEEFWKKVPSTIKNDLKRGAQGK</sequence>
<dbReference type="Gene3D" id="1.25.40.10">
    <property type="entry name" value="Tetratricopeptide repeat domain"/>
    <property type="match status" value="4"/>
</dbReference>
<evidence type="ECO:0000313" key="1">
    <source>
        <dbReference type="EMBL" id="OCC14885.1"/>
    </source>
</evidence>
<evidence type="ECO:0000313" key="2">
    <source>
        <dbReference type="Proteomes" id="UP000093080"/>
    </source>
</evidence>
<dbReference type="InterPro" id="IPR011990">
    <property type="entry name" value="TPR-like_helical_dom_sf"/>
</dbReference>
<dbReference type="InterPro" id="IPR019734">
    <property type="entry name" value="TPR_rpt"/>
</dbReference>
<dbReference type="STRING" id="1156395.DBT_1680"/>
<dbReference type="Proteomes" id="UP000093080">
    <property type="component" value="Unassembled WGS sequence"/>
</dbReference>
<accession>A0A1B9F4Y7</accession>
<comment type="caution">
    <text evidence="1">The sequence shown here is derived from an EMBL/GenBank/DDBJ whole genome shotgun (WGS) entry which is preliminary data.</text>
</comment>
<protein>
    <recommendedName>
        <fullName evidence="3">Tetratricopeptide repeat protein</fullName>
    </recommendedName>
</protein>
<organism evidence="1 2">
    <name type="scientific">Dissulfuribacter thermophilus</name>
    <dbReference type="NCBI Taxonomy" id="1156395"/>
    <lineage>
        <taxon>Bacteria</taxon>
        <taxon>Pseudomonadati</taxon>
        <taxon>Thermodesulfobacteriota</taxon>
        <taxon>Dissulfuribacteria</taxon>
        <taxon>Dissulfuribacterales</taxon>
        <taxon>Dissulfuribacteraceae</taxon>
        <taxon>Dissulfuribacter</taxon>
    </lineage>
</organism>
<keyword evidence="2" id="KW-1185">Reference proteome</keyword>
<reference evidence="1 2" key="1">
    <citation type="submission" date="2016-06" db="EMBL/GenBank/DDBJ databases">
        <title>Respiratory ammonification of nitrate coupled to the oxidation of elemental sulfur in deep-sea autotrophic thermophilic bacteria.</title>
        <authorList>
            <person name="Slobodkina G.B."/>
            <person name="Mardanov A.V."/>
            <person name="Ravin N.V."/>
            <person name="Frolova A.A."/>
            <person name="Viryasiv M.B."/>
            <person name="Chernyh N.A."/>
            <person name="Bonch-Osmolovskaya E.A."/>
            <person name="Slobodkin A.I."/>
        </authorList>
    </citation>
    <scope>NUCLEOTIDE SEQUENCE [LARGE SCALE GENOMIC DNA]</scope>
    <source>
        <strain evidence="1 2">S69</strain>
    </source>
</reference>
<dbReference type="PANTHER" id="PTHR37423">
    <property type="entry name" value="SOLUBLE LYTIC MUREIN TRANSGLYCOSYLASE-RELATED"/>
    <property type="match status" value="1"/>
</dbReference>
<name>A0A1B9F4Y7_9BACT</name>
<dbReference type="SUPFAM" id="SSF48452">
    <property type="entry name" value="TPR-like"/>
    <property type="match status" value="2"/>
</dbReference>
<proteinExistence type="predicted"/>
<dbReference type="SMART" id="SM00028">
    <property type="entry name" value="TPR"/>
    <property type="match status" value="3"/>
</dbReference>
<dbReference type="Pfam" id="PF13181">
    <property type="entry name" value="TPR_8"/>
    <property type="match status" value="1"/>
</dbReference>